<dbReference type="EMBL" id="LXQA011172072">
    <property type="protein sequence ID" value="MCI87665.1"/>
    <property type="molecule type" value="Genomic_DNA"/>
</dbReference>
<proteinExistence type="predicted"/>
<reference evidence="1 2" key="1">
    <citation type="journal article" date="2018" name="Front. Plant Sci.">
        <title>Red Clover (Trifolium pratense) and Zigzag Clover (T. medium) - A Picture of Genomic Similarities and Differences.</title>
        <authorList>
            <person name="Dluhosova J."/>
            <person name="Istvanek J."/>
            <person name="Nedelnik J."/>
            <person name="Repkova J."/>
        </authorList>
    </citation>
    <scope>NUCLEOTIDE SEQUENCE [LARGE SCALE GENOMIC DNA]</scope>
    <source>
        <strain evidence="2">cv. 10/8</strain>
        <tissue evidence="1">Leaf</tissue>
    </source>
</reference>
<keyword evidence="2" id="KW-1185">Reference proteome</keyword>
<comment type="caution">
    <text evidence="1">The sequence shown here is derived from an EMBL/GenBank/DDBJ whole genome shotgun (WGS) entry which is preliminary data.</text>
</comment>
<evidence type="ECO:0000313" key="2">
    <source>
        <dbReference type="Proteomes" id="UP000265520"/>
    </source>
</evidence>
<organism evidence="1 2">
    <name type="scientific">Trifolium medium</name>
    <dbReference type="NCBI Taxonomy" id="97028"/>
    <lineage>
        <taxon>Eukaryota</taxon>
        <taxon>Viridiplantae</taxon>
        <taxon>Streptophyta</taxon>
        <taxon>Embryophyta</taxon>
        <taxon>Tracheophyta</taxon>
        <taxon>Spermatophyta</taxon>
        <taxon>Magnoliopsida</taxon>
        <taxon>eudicotyledons</taxon>
        <taxon>Gunneridae</taxon>
        <taxon>Pentapetalae</taxon>
        <taxon>rosids</taxon>
        <taxon>fabids</taxon>
        <taxon>Fabales</taxon>
        <taxon>Fabaceae</taxon>
        <taxon>Papilionoideae</taxon>
        <taxon>50 kb inversion clade</taxon>
        <taxon>NPAAA clade</taxon>
        <taxon>Hologalegina</taxon>
        <taxon>IRL clade</taxon>
        <taxon>Trifolieae</taxon>
        <taxon>Trifolium</taxon>
    </lineage>
</organism>
<name>A0A392VLL0_9FABA</name>
<feature type="non-terminal residue" evidence="1">
    <location>
        <position position="36"/>
    </location>
</feature>
<dbReference type="Proteomes" id="UP000265520">
    <property type="component" value="Unassembled WGS sequence"/>
</dbReference>
<sequence length="36" mass="4196">MDLTLEQGNHELREEVTALRTWVNMIEGCSDERMTS</sequence>
<dbReference type="AlphaFoldDB" id="A0A392VLL0"/>
<protein>
    <submittedName>
        <fullName evidence="1">Uncharacterized protein</fullName>
    </submittedName>
</protein>
<evidence type="ECO:0000313" key="1">
    <source>
        <dbReference type="EMBL" id="MCI87665.1"/>
    </source>
</evidence>
<accession>A0A392VLL0</accession>